<accession>A0A1F5NR60</accession>
<comment type="caution">
    <text evidence="1">The sequence shown here is derived from an EMBL/GenBank/DDBJ whole genome shotgun (WGS) entry which is preliminary data.</text>
</comment>
<evidence type="ECO:0000313" key="2">
    <source>
        <dbReference type="Proteomes" id="UP000177912"/>
    </source>
</evidence>
<gene>
    <name evidence="1" type="ORF">A2826_00870</name>
</gene>
<protein>
    <submittedName>
        <fullName evidence="1">Uncharacterized protein</fullName>
    </submittedName>
</protein>
<dbReference type="AlphaFoldDB" id="A0A1F5NR60"/>
<name>A0A1F5NR60_9BACT</name>
<dbReference type="EMBL" id="MFEI01000040">
    <property type="protein sequence ID" value="OGE80118.1"/>
    <property type="molecule type" value="Genomic_DNA"/>
</dbReference>
<proteinExistence type="predicted"/>
<organism evidence="1 2">
    <name type="scientific">Candidatus Doudnabacteria bacterium RIFCSPHIGHO2_01_FULL_43_23</name>
    <dbReference type="NCBI Taxonomy" id="1817822"/>
    <lineage>
        <taxon>Bacteria</taxon>
        <taxon>Candidatus Doudnaibacteriota</taxon>
    </lineage>
</organism>
<sequence>MRSKKDIHKILAWISQMLTCPVCDTHYTSESTRLIESRVESKADESSVIVHSDCKNCRSSVSFNIAMFGPEIFSIGAVSDLTAVDALRFRNNKSLTSDEVISMHTFLETFDGNFDRELK</sequence>
<dbReference type="Proteomes" id="UP000177912">
    <property type="component" value="Unassembled WGS sequence"/>
</dbReference>
<reference evidence="1 2" key="1">
    <citation type="journal article" date="2016" name="Nat. Commun.">
        <title>Thousands of microbial genomes shed light on interconnected biogeochemical processes in an aquifer system.</title>
        <authorList>
            <person name="Anantharaman K."/>
            <person name="Brown C.T."/>
            <person name="Hug L.A."/>
            <person name="Sharon I."/>
            <person name="Castelle C.J."/>
            <person name="Probst A.J."/>
            <person name="Thomas B.C."/>
            <person name="Singh A."/>
            <person name="Wilkins M.J."/>
            <person name="Karaoz U."/>
            <person name="Brodie E.L."/>
            <person name="Williams K.H."/>
            <person name="Hubbard S.S."/>
            <person name="Banfield J.F."/>
        </authorList>
    </citation>
    <scope>NUCLEOTIDE SEQUENCE [LARGE SCALE GENOMIC DNA]</scope>
</reference>
<dbReference type="STRING" id="1817822.A2826_00870"/>
<evidence type="ECO:0000313" key="1">
    <source>
        <dbReference type="EMBL" id="OGE80118.1"/>
    </source>
</evidence>